<reference evidence="1" key="1">
    <citation type="submission" date="2014-05" db="EMBL/GenBank/DDBJ databases">
        <authorList>
            <person name="Chronopoulou M."/>
        </authorList>
    </citation>
    <scope>NUCLEOTIDE SEQUENCE</scope>
    <source>
        <tissue evidence="1">Whole organism</tissue>
    </source>
</reference>
<dbReference type="EMBL" id="HACA01014506">
    <property type="protein sequence ID" value="CDW31867.1"/>
    <property type="molecule type" value="Transcribed_RNA"/>
</dbReference>
<protein>
    <submittedName>
        <fullName evidence="1">Uncharacterized protein</fullName>
    </submittedName>
</protein>
<evidence type="ECO:0000313" key="1">
    <source>
        <dbReference type="EMBL" id="CDW31867.1"/>
    </source>
</evidence>
<dbReference type="AlphaFoldDB" id="A0A0K2U1S8"/>
<accession>A0A0K2U1S8</accession>
<feature type="non-terminal residue" evidence="1">
    <location>
        <position position="1"/>
    </location>
</feature>
<sequence>LTLLPFSEYSKAKFTISSTQWDLPCTFRDPLKCYLLEKVVFLLLFLRQYFSSFRFAFLHLTYRSYFLIIKRLRELNFNYPLSLTPISR</sequence>
<proteinExistence type="predicted"/>
<name>A0A0K2U1S8_LEPSM</name>
<organism evidence="1">
    <name type="scientific">Lepeophtheirus salmonis</name>
    <name type="common">Salmon louse</name>
    <name type="synonym">Caligus salmonis</name>
    <dbReference type="NCBI Taxonomy" id="72036"/>
    <lineage>
        <taxon>Eukaryota</taxon>
        <taxon>Metazoa</taxon>
        <taxon>Ecdysozoa</taxon>
        <taxon>Arthropoda</taxon>
        <taxon>Crustacea</taxon>
        <taxon>Multicrustacea</taxon>
        <taxon>Hexanauplia</taxon>
        <taxon>Copepoda</taxon>
        <taxon>Siphonostomatoida</taxon>
        <taxon>Caligidae</taxon>
        <taxon>Lepeophtheirus</taxon>
    </lineage>
</organism>